<organism evidence="5 7">
    <name type="scientific">Parabacteroides merdae</name>
    <dbReference type="NCBI Taxonomy" id="46503"/>
    <lineage>
        <taxon>Bacteria</taxon>
        <taxon>Pseudomonadati</taxon>
        <taxon>Bacteroidota</taxon>
        <taxon>Bacteroidia</taxon>
        <taxon>Bacteroidales</taxon>
        <taxon>Tannerellaceae</taxon>
        <taxon>Parabacteroides</taxon>
    </lineage>
</organism>
<keyword evidence="1" id="KW-0472">Membrane</keyword>
<evidence type="ECO:0000313" key="3">
    <source>
        <dbReference type="EMBL" id="RGN47548.1"/>
    </source>
</evidence>
<dbReference type="Proteomes" id="UP000285173">
    <property type="component" value="Unassembled WGS sequence"/>
</dbReference>
<keyword evidence="1" id="KW-1133">Transmembrane helix</keyword>
<sequence>MWQEIAVLIIGLIVIFHIGKKIYKFFTHPTQTDNPCQGCPGCALKTKSETTMSDSTKNMSN</sequence>
<keyword evidence="1" id="KW-0812">Transmembrane</keyword>
<dbReference type="Proteomes" id="UP000437446">
    <property type="component" value="Unassembled WGS sequence"/>
</dbReference>
<proteinExistence type="predicted"/>
<protein>
    <submittedName>
        <fullName evidence="5">FeoB-associated Cys-rich membrane protein</fullName>
    </submittedName>
</protein>
<dbReference type="EMBL" id="QSUP01000026">
    <property type="protein sequence ID" value="RGN47548.1"/>
    <property type="molecule type" value="Genomic_DNA"/>
</dbReference>
<evidence type="ECO:0000313" key="2">
    <source>
        <dbReference type="EMBL" id="MTU29000.1"/>
    </source>
</evidence>
<evidence type="ECO:0000313" key="6">
    <source>
        <dbReference type="Proteomes" id="UP000261088"/>
    </source>
</evidence>
<feature type="transmembrane region" description="Helical" evidence="1">
    <location>
        <begin position="6"/>
        <end position="23"/>
    </location>
</feature>
<evidence type="ECO:0000313" key="9">
    <source>
        <dbReference type="Proteomes" id="UP000437446"/>
    </source>
</evidence>
<evidence type="ECO:0000313" key="8">
    <source>
        <dbReference type="Proteomes" id="UP000285173"/>
    </source>
</evidence>
<dbReference type="EMBL" id="QSEF01000034">
    <property type="protein sequence ID" value="RGZ43674.1"/>
    <property type="molecule type" value="Genomic_DNA"/>
</dbReference>
<evidence type="ECO:0000313" key="7">
    <source>
        <dbReference type="Proteomes" id="UP000283732"/>
    </source>
</evidence>
<dbReference type="Proteomes" id="UP000261088">
    <property type="component" value="Unassembled WGS sequence"/>
</dbReference>
<evidence type="ECO:0000256" key="1">
    <source>
        <dbReference type="SAM" id="Phobius"/>
    </source>
</evidence>
<evidence type="ECO:0000313" key="5">
    <source>
        <dbReference type="EMBL" id="RHH74732.1"/>
    </source>
</evidence>
<comment type="caution">
    <text evidence="5">The sequence shown here is derived from an EMBL/GenBank/DDBJ whole genome shotgun (WGS) entry which is preliminary data.</text>
</comment>
<dbReference type="EMBL" id="WNCR01000003">
    <property type="protein sequence ID" value="MTU29000.1"/>
    <property type="molecule type" value="Genomic_DNA"/>
</dbReference>
<accession>A0A3R6I1X6</accession>
<dbReference type="AlphaFoldDB" id="A0A3R6I1X6"/>
<reference evidence="6 7" key="1">
    <citation type="submission" date="2018-08" db="EMBL/GenBank/DDBJ databases">
        <title>A genome reference for cultivated species of the human gut microbiota.</title>
        <authorList>
            <person name="Zou Y."/>
            <person name="Xue W."/>
            <person name="Luo G."/>
        </authorList>
    </citation>
    <scope>NUCLEOTIDE SEQUENCE [LARGE SCALE GENOMIC DNA]</scope>
    <source>
        <strain evidence="5 7">AM16-50</strain>
        <strain evidence="4 8">AM50-15</strain>
        <strain evidence="3 6">OM05-11AA</strain>
    </source>
</reference>
<reference evidence="2 9" key="2">
    <citation type="journal article" date="2019" name="Nat. Med.">
        <title>A library of human gut bacterial isolates paired with longitudinal multiomics data enables mechanistic microbiome research.</title>
        <authorList>
            <person name="Poyet M."/>
            <person name="Groussin M."/>
            <person name="Gibbons S.M."/>
            <person name="Avila-Pacheco J."/>
            <person name="Jiang X."/>
            <person name="Kearney S.M."/>
            <person name="Perrotta A.R."/>
            <person name="Berdy B."/>
            <person name="Zhao S."/>
            <person name="Lieberman T.D."/>
            <person name="Swanson P.K."/>
            <person name="Smith M."/>
            <person name="Roesemann S."/>
            <person name="Alexander J.E."/>
            <person name="Rich S.A."/>
            <person name="Livny J."/>
            <person name="Vlamakis H."/>
            <person name="Clish C."/>
            <person name="Bullock K."/>
            <person name="Deik A."/>
            <person name="Scott J."/>
            <person name="Pierce K.A."/>
            <person name="Xavier R.J."/>
            <person name="Alm E.J."/>
        </authorList>
    </citation>
    <scope>NUCLEOTIDE SEQUENCE [LARGE SCALE GENOMIC DNA]</scope>
    <source>
        <strain evidence="2 9">BIOML-A25</strain>
    </source>
</reference>
<dbReference type="Proteomes" id="UP000283732">
    <property type="component" value="Unassembled WGS sequence"/>
</dbReference>
<dbReference type="EMBL" id="QRKC01000011">
    <property type="protein sequence ID" value="RHH74732.1"/>
    <property type="molecule type" value="Genomic_DNA"/>
</dbReference>
<gene>
    <name evidence="5" type="ORF">DW191_17630</name>
    <name evidence="4" type="ORF">DW986_17815</name>
    <name evidence="3" type="ORF">DXB61_15875</name>
    <name evidence="2" type="ORF">GMD66_07185</name>
</gene>
<evidence type="ECO:0000313" key="4">
    <source>
        <dbReference type="EMBL" id="RGZ43674.1"/>
    </source>
</evidence>
<name>A0A3R6I1X6_9BACT</name>